<dbReference type="InterPro" id="IPR021994">
    <property type="entry name" value="DUF3592"/>
</dbReference>
<protein>
    <recommendedName>
        <fullName evidence="1">DUF3592 domain-containing protein</fullName>
    </recommendedName>
</protein>
<proteinExistence type="predicted"/>
<dbReference type="Proteomes" id="UP000568106">
    <property type="component" value="Unassembled WGS sequence"/>
</dbReference>
<evidence type="ECO:0000313" key="2">
    <source>
        <dbReference type="EMBL" id="MBB5315787.1"/>
    </source>
</evidence>
<evidence type="ECO:0000313" key="3">
    <source>
        <dbReference type="Proteomes" id="UP000568106"/>
    </source>
</evidence>
<organism evidence="2 3">
    <name type="scientific">Tunturiibacter empetritectus</name>
    <dbReference type="NCBI Taxonomy" id="3069691"/>
    <lineage>
        <taxon>Bacteria</taxon>
        <taxon>Pseudomonadati</taxon>
        <taxon>Acidobacteriota</taxon>
        <taxon>Terriglobia</taxon>
        <taxon>Terriglobales</taxon>
        <taxon>Acidobacteriaceae</taxon>
        <taxon>Tunturiibacter</taxon>
    </lineage>
</organism>
<accession>A0A7W8IF34</accession>
<gene>
    <name evidence="2" type="ORF">HDF09_000437</name>
</gene>
<sequence length="124" mass="13826">MAGIFLIDAISRRLRRKNREKKLRLAAQWPLAQAEINHWQVLSADEEVASPGVTYQIEAGFHFKINGEYYGGYLRSVALTHHEAESKTTGSPSVNIRYNPANPDETAVLAEDNQGNLSFRVVSG</sequence>
<keyword evidence="3" id="KW-1185">Reference proteome</keyword>
<dbReference type="EMBL" id="JACHDY010000001">
    <property type="protein sequence ID" value="MBB5315787.1"/>
    <property type="molecule type" value="Genomic_DNA"/>
</dbReference>
<name>A0A7W8IF34_9BACT</name>
<feature type="domain" description="DUF3592" evidence="1">
    <location>
        <begin position="33"/>
        <end position="108"/>
    </location>
</feature>
<dbReference type="Pfam" id="PF12158">
    <property type="entry name" value="DUF3592"/>
    <property type="match status" value="1"/>
</dbReference>
<comment type="caution">
    <text evidence="2">The sequence shown here is derived from an EMBL/GenBank/DDBJ whole genome shotgun (WGS) entry which is preliminary data.</text>
</comment>
<dbReference type="AlphaFoldDB" id="A0A7W8IF34"/>
<evidence type="ECO:0000259" key="1">
    <source>
        <dbReference type="Pfam" id="PF12158"/>
    </source>
</evidence>
<reference evidence="2" key="1">
    <citation type="submission" date="2020-08" db="EMBL/GenBank/DDBJ databases">
        <title>Genomic Encyclopedia of Type Strains, Phase IV (KMG-V): Genome sequencing to study the core and pangenomes of soil and plant-associated prokaryotes.</title>
        <authorList>
            <person name="Whitman W."/>
        </authorList>
    </citation>
    <scope>NUCLEOTIDE SEQUENCE [LARGE SCALE GENOMIC DNA]</scope>
    <source>
        <strain evidence="2">M8UP27</strain>
    </source>
</reference>